<evidence type="ECO:0000313" key="1">
    <source>
        <dbReference type="EMBL" id="CCC53501.1"/>
    </source>
</evidence>
<organism evidence="1">
    <name type="scientific">Trypanosoma vivax (strain Y486)</name>
    <dbReference type="NCBI Taxonomy" id="1055687"/>
    <lineage>
        <taxon>Eukaryota</taxon>
        <taxon>Discoba</taxon>
        <taxon>Euglenozoa</taxon>
        <taxon>Kinetoplastea</taxon>
        <taxon>Metakinetoplastina</taxon>
        <taxon>Trypanosomatida</taxon>
        <taxon>Trypanosomatidae</taxon>
        <taxon>Trypanosoma</taxon>
        <taxon>Duttonella</taxon>
    </lineage>
</organism>
<name>G0UCE9_TRYVY</name>
<protein>
    <submittedName>
        <fullName evidence="1">Uncharacterized protein</fullName>
    </submittedName>
</protein>
<proteinExistence type="predicted"/>
<sequence length="109" mass="12371">MRFCCLWLQALTRKMGGCVCRLVKCITTRKGSNSRWVHDALNCQQRHSPHSHTPSLLYLRLLTESYKETLLPKLDVLARFPPPSQPSLDALSSIIPAIDIIITHLLTSF</sequence>
<dbReference type="AlphaFoldDB" id="G0UCE9"/>
<gene>
    <name evidence="1" type="ORF">TVY486_1109850</name>
</gene>
<dbReference type="VEuPathDB" id="TriTrypDB:TvY486_1109850"/>
<accession>G0UCE9</accession>
<dbReference type="EMBL" id="HE573027">
    <property type="protein sequence ID" value="CCC53501.1"/>
    <property type="molecule type" value="Genomic_DNA"/>
</dbReference>
<reference evidence="1" key="1">
    <citation type="journal article" date="2012" name="Proc. Natl. Acad. Sci. U.S.A.">
        <title>Antigenic diversity is generated by distinct evolutionary mechanisms in African trypanosome species.</title>
        <authorList>
            <person name="Jackson A.P."/>
            <person name="Berry A."/>
            <person name="Aslett M."/>
            <person name="Allison H.C."/>
            <person name="Burton P."/>
            <person name="Vavrova-Anderson J."/>
            <person name="Brown R."/>
            <person name="Browne H."/>
            <person name="Corton N."/>
            <person name="Hauser H."/>
            <person name="Gamble J."/>
            <person name="Gilderthorp R."/>
            <person name="Marcello L."/>
            <person name="McQuillan J."/>
            <person name="Otto T.D."/>
            <person name="Quail M.A."/>
            <person name="Sanders M.J."/>
            <person name="van Tonder A."/>
            <person name="Ginger M.L."/>
            <person name="Field M.C."/>
            <person name="Barry J.D."/>
            <person name="Hertz-Fowler C."/>
            <person name="Berriman M."/>
        </authorList>
    </citation>
    <scope>NUCLEOTIDE SEQUENCE</scope>
    <source>
        <strain evidence="1">Y486</strain>
    </source>
</reference>